<feature type="transmembrane region" description="Helical" evidence="2">
    <location>
        <begin position="97"/>
        <end position="114"/>
    </location>
</feature>
<accession>A0A3A8AC60</accession>
<dbReference type="EMBL" id="QFWV02000005">
    <property type="protein sequence ID" value="RKF06918.1"/>
    <property type="molecule type" value="Genomic_DNA"/>
</dbReference>
<protein>
    <submittedName>
        <fullName evidence="4">DUF883 family protein</fullName>
    </submittedName>
</protein>
<name>A0A3A8AC60_9HYPH</name>
<comment type="caution">
    <text evidence="4">The sequence shown here is derived from an EMBL/GenBank/DDBJ whole genome shotgun (WGS) entry which is preliminary data.</text>
</comment>
<evidence type="ECO:0000256" key="1">
    <source>
        <dbReference type="SAM" id="MobiDB-lite"/>
    </source>
</evidence>
<keyword evidence="2" id="KW-1133">Transmembrane helix</keyword>
<keyword evidence="2" id="KW-0472">Membrane</keyword>
<proteinExistence type="predicted"/>
<organism evidence="4 5">
    <name type="scientific">Oceaniradius stylonematis</name>
    <dbReference type="NCBI Taxonomy" id="2184161"/>
    <lineage>
        <taxon>Bacteria</taxon>
        <taxon>Pseudomonadati</taxon>
        <taxon>Pseudomonadota</taxon>
        <taxon>Alphaproteobacteria</taxon>
        <taxon>Hyphomicrobiales</taxon>
        <taxon>Ahrensiaceae</taxon>
        <taxon>Oceaniradius</taxon>
    </lineage>
</organism>
<reference evidence="4 5" key="1">
    <citation type="journal article" date="2018" name="Int. J. Syst. Bacteriol.">
        <title>Oceaniradius stylonemae gen. nov., sp. nov., isolated from a red alga, Stylonema cornu-cervi.</title>
        <authorList>
            <person name="Jeong S."/>
        </authorList>
    </citation>
    <scope>NUCLEOTIDE SEQUENCE [LARGE SCALE GENOMIC DNA]</scope>
    <source>
        <strain evidence="4 5">StC1</strain>
    </source>
</reference>
<feature type="domain" description="DUF883" evidence="3">
    <location>
        <begin position="91"/>
        <end position="114"/>
    </location>
</feature>
<dbReference type="RefSeq" id="WP_109766530.1">
    <property type="nucleotide sequence ID" value="NZ_CP159474.1"/>
</dbReference>
<dbReference type="Proteomes" id="UP000246132">
    <property type="component" value="Unassembled WGS sequence"/>
</dbReference>
<gene>
    <name evidence="4" type="ORF">DEM25_009775</name>
</gene>
<dbReference type="Pfam" id="PF19029">
    <property type="entry name" value="DUF883_C"/>
    <property type="match status" value="1"/>
</dbReference>
<dbReference type="InterPro" id="IPR043605">
    <property type="entry name" value="DUF883_C"/>
</dbReference>
<evidence type="ECO:0000259" key="3">
    <source>
        <dbReference type="Pfam" id="PF19029"/>
    </source>
</evidence>
<evidence type="ECO:0000313" key="4">
    <source>
        <dbReference type="EMBL" id="RKF06918.1"/>
    </source>
</evidence>
<keyword evidence="5" id="KW-1185">Reference proteome</keyword>
<feature type="compositionally biased region" description="Low complexity" evidence="1">
    <location>
        <begin position="1"/>
        <end position="23"/>
    </location>
</feature>
<evidence type="ECO:0000313" key="5">
    <source>
        <dbReference type="Proteomes" id="UP000246132"/>
    </source>
</evidence>
<dbReference type="OrthoDB" id="9956649at2"/>
<sequence>MTATATKSTGRSKARSSASTTKSENLGAEIAALREEVAAVTDRLSKVAGAGVREAKQRGDESAMALQKTSDQLIDDLTRQLNEIEVKAGTAVRQHPIQALGIAAGIGFLAAILMRR</sequence>
<feature type="region of interest" description="Disordered" evidence="1">
    <location>
        <begin position="1"/>
        <end position="26"/>
    </location>
</feature>
<evidence type="ECO:0000256" key="2">
    <source>
        <dbReference type="SAM" id="Phobius"/>
    </source>
</evidence>
<keyword evidence="2" id="KW-0812">Transmembrane</keyword>
<dbReference type="AlphaFoldDB" id="A0A3A8AC60"/>